<dbReference type="Pfam" id="PF01135">
    <property type="entry name" value="PCMT"/>
    <property type="match status" value="1"/>
</dbReference>
<gene>
    <name evidence="7" type="primary">cbiE</name>
    <name evidence="7" type="ORF">F9B16_35880</name>
</gene>
<dbReference type="CDD" id="cd02440">
    <property type="entry name" value="AdoMet_MTases"/>
    <property type="match status" value="1"/>
</dbReference>
<dbReference type="SUPFAM" id="SSF53790">
    <property type="entry name" value="Tetrapyrrole methylase"/>
    <property type="match status" value="1"/>
</dbReference>
<dbReference type="InterPro" id="IPR029063">
    <property type="entry name" value="SAM-dependent_MTases_sf"/>
</dbReference>
<evidence type="ECO:0000256" key="3">
    <source>
        <dbReference type="ARBA" id="ARBA00022603"/>
    </source>
</evidence>
<dbReference type="InterPro" id="IPR035996">
    <property type="entry name" value="4pyrrol_Methylase_sf"/>
</dbReference>
<comment type="caution">
    <text evidence="7">The sequence shown here is derived from an EMBL/GenBank/DDBJ whole genome shotgun (WGS) entry which is preliminary data.</text>
</comment>
<sequence>MSDGITRPDLRVDAPVDAAAAAPVDAPGAAGVWVVGMGADGWDGLTEPARDAFRKADVIMGGPRQLGLLPSLDAERALWPSPMLPGLPSLFEAHRGRRIAVAASGDPMFYGVGTTLVRLLGADRVRVVPHASSLSLACARLRWPVEDTEVVSAVGRPLSVLTAVLAPGRRVLVLSAGADTPAEVRALLDERGYGGSEVTVLERLGAEDERVGPVPDDPAALNVVAIRCAGPGTPVVPGLPDDSYDHDGQITKREVRAITLARLGPVPGELLWDVGAGAGSIGIEWMRAHRSCRAIAIEERPRRAERIEANARALGVPGIRVVVGEAPAALAGLGAPDAVFIGGGVTAPGMVDACWEALRPGGRLVVNAVTIESERVVTQARERLGGDLTRIEIGRAGAVGGFTGWRPMMPVTQWAATRGDDR</sequence>
<evidence type="ECO:0000256" key="5">
    <source>
        <dbReference type="ARBA" id="ARBA00022691"/>
    </source>
</evidence>
<comment type="pathway">
    <text evidence="1">Cofactor biosynthesis; adenosylcobalamin biosynthesis.</text>
</comment>
<dbReference type="InterPro" id="IPR000878">
    <property type="entry name" value="4pyrrol_Mease"/>
</dbReference>
<dbReference type="InterPro" id="IPR014008">
    <property type="entry name" value="Cbl_synth_MTase_CbiT"/>
</dbReference>
<evidence type="ECO:0000256" key="2">
    <source>
        <dbReference type="ARBA" id="ARBA00022573"/>
    </source>
</evidence>
<dbReference type="GO" id="GO:0032259">
    <property type="term" value="P:methylation"/>
    <property type="evidence" value="ECO:0007669"/>
    <property type="project" value="UniProtKB-KW"/>
</dbReference>
<dbReference type="Pfam" id="PF00590">
    <property type="entry name" value="TP_methylase"/>
    <property type="match status" value="1"/>
</dbReference>
<dbReference type="Gene3D" id="3.40.1010.10">
    <property type="entry name" value="Cobalt-precorrin-4 Transmethylase, Domain 1"/>
    <property type="match status" value="1"/>
</dbReference>
<dbReference type="Gene3D" id="3.40.50.150">
    <property type="entry name" value="Vaccinia Virus protein VP39"/>
    <property type="match status" value="1"/>
</dbReference>
<evidence type="ECO:0000313" key="8">
    <source>
        <dbReference type="Proteomes" id="UP000483004"/>
    </source>
</evidence>
<dbReference type="RefSeq" id="WP_151544671.1">
    <property type="nucleotide sequence ID" value="NZ_WBMR01000155.1"/>
</dbReference>
<feature type="domain" description="Tetrapyrrole methylase" evidence="6">
    <location>
        <begin position="32"/>
        <end position="211"/>
    </location>
</feature>
<keyword evidence="5" id="KW-0949">S-adenosyl-L-methionine</keyword>
<dbReference type="GO" id="GO:0009236">
    <property type="term" value="P:cobalamin biosynthetic process"/>
    <property type="evidence" value="ECO:0007669"/>
    <property type="project" value="UniProtKB-UniPathway"/>
</dbReference>
<dbReference type="SUPFAM" id="SSF53335">
    <property type="entry name" value="S-adenosyl-L-methionine-dependent methyltransferases"/>
    <property type="match status" value="1"/>
</dbReference>
<evidence type="ECO:0000256" key="1">
    <source>
        <dbReference type="ARBA" id="ARBA00004953"/>
    </source>
</evidence>
<dbReference type="Proteomes" id="UP000483004">
    <property type="component" value="Unassembled WGS sequence"/>
</dbReference>
<dbReference type="Gene3D" id="3.30.950.10">
    <property type="entry name" value="Methyltransferase, Cobalt-precorrin-4 Transmethylase, Domain 2"/>
    <property type="match status" value="1"/>
</dbReference>
<dbReference type="PANTHER" id="PTHR43182">
    <property type="entry name" value="COBALT-PRECORRIN-6B C(15)-METHYLTRANSFERASE (DECARBOXYLATING)"/>
    <property type="match status" value="1"/>
</dbReference>
<keyword evidence="3 7" id="KW-0489">Methyltransferase</keyword>
<organism evidence="7 8">
    <name type="scientific">Actinomadura montaniterrae</name>
    <dbReference type="NCBI Taxonomy" id="1803903"/>
    <lineage>
        <taxon>Bacteria</taxon>
        <taxon>Bacillati</taxon>
        <taxon>Actinomycetota</taxon>
        <taxon>Actinomycetes</taxon>
        <taxon>Streptosporangiales</taxon>
        <taxon>Thermomonosporaceae</taxon>
        <taxon>Actinomadura</taxon>
    </lineage>
</organism>
<evidence type="ECO:0000313" key="7">
    <source>
        <dbReference type="EMBL" id="KAB2370403.1"/>
    </source>
</evidence>
<dbReference type="PANTHER" id="PTHR43182:SF1">
    <property type="entry name" value="COBALT-PRECORRIN-7 C(5)-METHYLTRANSFERASE"/>
    <property type="match status" value="1"/>
</dbReference>
<dbReference type="InterPro" id="IPR050714">
    <property type="entry name" value="Cobalamin_biosynth_MTase"/>
</dbReference>
<proteinExistence type="predicted"/>
<dbReference type="InterPro" id="IPR012818">
    <property type="entry name" value="CbiE"/>
</dbReference>
<dbReference type="EMBL" id="WBMR01000155">
    <property type="protein sequence ID" value="KAB2370403.1"/>
    <property type="molecule type" value="Genomic_DNA"/>
</dbReference>
<evidence type="ECO:0000259" key="6">
    <source>
        <dbReference type="Pfam" id="PF00590"/>
    </source>
</evidence>
<dbReference type="InterPro" id="IPR006365">
    <property type="entry name" value="Cbl_synth_CobL"/>
</dbReference>
<dbReference type="CDD" id="cd11644">
    <property type="entry name" value="Precorrin-6Y-MT"/>
    <property type="match status" value="1"/>
</dbReference>
<dbReference type="InterPro" id="IPR014776">
    <property type="entry name" value="4pyrrole_Mease_sub2"/>
</dbReference>
<keyword evidence="2" id="KW-0169">Cobalamin biosynthesis</keyword>
<dbReference type="NCBIfam" id="TIGR02467">
    <property type="entry name" value="CbiE"/>
    <property type="match status" value="1"/>
</dbReference>
<dbReference type="GO" id="GO:0008276">
    <property type="term" value="F:protein methyltransferase activity"/>
    <property type="evidence" value="ECO:0007669"/>
    <property type="project" value="InterPro"/>
</dbReference>
<dbReference type="AlphaFoldDB" id="A0A6L3VLC1"/>
<dbReference type="UniPathway" id="UPA00148"/>
<dbReference type="OrthoDB" id="9787825at2"/>
<keyword evidence="8" id="KW-1185">Reference proteome</keyword>
<protein>
    <submittedName>
        <fullName evidence="7">Precorrin-6y C5,15-methyltransferase (Decarboxylating) subunit CbiE</fullName>
    </submittedName>
</protein>
<reference evidence="7 8" key="1">
    <citation type="submission" date="2019-09" db="EMBL/GenBank/DDBJ databases">
        <title>Actinomadura physcomitrii sp. nov., a novel actinomycete isolated from moss [Physcomitrium sphaericum (Ludw) Fuernr].</title>
        <authorList>
            <person name="Liu C."/>
            <person name="Zhuang X."/>
        </authorList>
    </citation>
    <scope>NUCLEOTIDE SEQUENCE [LARGE SCALE GENOMIC DNA]</scope>
    <source>
        <strain evidence="7 8">CYP1-1B</strain>
    </source>
</reference>
<dbReference type="InterPro" id="IPR014777">
    <property type="entry name" value="4pyrrole_Mease_sub1"/>
</dbReference>
<keyword evidence="4 7" id="KW-0808">Transferase</keyword>
<evidence type="ECO:0000256" key="4">
    <source>
        <dbReference type="ARBA" id="ARBA00022679"/>
    </source>
</evidence>
<dbReference type="NCBIfam" id="TIGR02469">
    <property type="entry name" value="CbiT"/>
    <property type="match status" value="1"/>
</dbReference>
<dbReference type="PIRSF" id="PIRSF036428">
    <property type="entry name" value="CobL"/>
    <property type="match status" value="1"/>
</dbReference>
<accession>A0A6L3VLC1</accession>
<name>A0A6L3VLC1_9ACTN</name>